<dbReference type="PANTHER" id="PTHR46049:SF5">
    <property type="entry name" value="PLECKSTRIN HOMOLOGY DOMAIN-CONTAINING FAMILY H MEMBER 3"/>
    <property type="match status" value="1"/>
</dbReference>
<dbReference type="Pfam" id="PF00612">
    <property type="entry name" value="IQ"/>
    <property type="match status" value="2"/>
</dbReference>
<evidence type="ECO:0000256" key="3">
    <source>
        <dbReference type="PROSITE-ProRule" id="PRU00782"/>
    </source>
</evidence>
<dbReference type="GO" id="GO:0016459">
    <property type="term" value="C:myosin complex"/>
    <property type="evidence" value="ECO:0007669"/>
    <property type="project" value="UniProtKB-KW"/>
</dbReference>
<keyword evidence="1 3" id="KW-0518">Myosin</keyword>
<name>A0A6B2LCI5_9EUKA</name>
<dbReference type="EMBL" id="GIBP01005735">
    <property type="protein sequence ID" value="NDV34704.1"/>
    <property type="molecule type" value="Transcribed_RNA"/>
</dbReference>
<feature type="domain" description="Myosin motor" evidence="5">
    <location>
        <begin position="1"/>
        <end position="116"/>
    </location>
</feature>
<dbReference type="InterPro" id="IPR001609">
    <property type="entry name" value="Myosin_head_motor_dom-like"/>
</dbReference>
<evidence type="ECO:0000256" key="4">
    <source>
        <dbReference type="SAM" id="MobiDB-lite"/>
    </source>
</evidence>
<comment type="caution">
    <text evidence="3">Lacks conserved residue(s) required for the propagation of feature annotation.</text>
</comment>
<evidence type="ECO:0000313" key="6">
    <source>
        <dbReference type="EMBL" id="NDV34704.1"/>
    </source>
</evidence>
<accession>A0A6B2LCI5</accession>
<dbReference type="Gene3D" id="3.40.850.10">
    <property type="entry name" value="Kinesin motor domain"/>
    <property type="match status" value="1"/>
</dbReference>
<dbReference type="GO" id="GO:0003774">
    <property type="term" value="F:cytoskeletal motor activity"/>
    <property type="evidence" value="ECO:0007669"/>
    <property type="project" value="InterPro"/>
</dbReference>
<feature type="region of interest" description="Disordered" evidence="4">
    <location>
        <begin position="259"/>
        <end position="280"/>
    </location>
</feature>
<dbReference type="InterPro" id="IPR027417">
    <property type="entry name" value="P-loop_NTPase"/>
</dbReference>
<dbReference type="GO" id="GO:0003779">
    <property type="term" value="F:actin binding"/>
    <property type="evidence" value="ECO:0007669"/>
    <property type="project" value="UniProtKB-KW"/>
</dbReference>
<feature type="region of interest" description="Actin-binding" evidence="3">
    <location>
        <begin position="1"/>
        <end position="23"/>
    </location>
</feature>
<dbReference type="Pfam" id="PF00063">
    <property type="entry name" value="Myosin_head"/>
    <property type="match status" value="1"/>
</dbReference>
<evidence type="ECO:0000256" key="2">
    <source>
        <dbReference type="ARBA" id="ARBA00023175"/>
    </source>
</evidence>
<keyword evidence="2" id="KW-0505">Motor protein</keyword>
<dbReference type="Gene3D" id="1.20.5.4820">
    <property type="match status" value="1"/>
</dbReference>
<evidence type="ECO:0000256" key="1">
    <source>
        <dbReference type="ARBA" id="ARBA00023123"/>
    </source>
</evidence>
<dbReference type="PANTHER" id="PTHR46049">
    <property type="entry name" value="AGAP003327-PA"/>
    <property type="match status" value="1"/>
</dbReference>
<keyword evidence="3" id="KW-0009">Actin-binding</keyword>
<dbReference type="PROSITE" id="PS51456">
    <property type="entry name" value="MYOSIN_MOTOR"/>
    <property type="match status" value="1"/>
</dbReference>
<organism evidence="6">
    <name type="scientific">Arcella intermedia</name>
    <dbReference type="NCBI Taxonomy" id="1963864"/>
    <lineage>
        <taxon>Eukaryota</taxon>
        <taxon>Amoebozoa</taxon>
        <taxon>Tubulinea</taxon>
        <taxon>Elardia</taxon>
        <taxon>Arcellinida</taxon>
        <taxon>Sphaerothecina</taxon>
        <taxon>Arcellidae</taxon>
        <taxon>Arcella</taxon>
    </lineage>
</organism>
<sequence length="280" mass="33526">MGKLIETLSSSERHYVRCIKPNELRSPSVFDSFKVLNQLSCNGVFETVTLRKAGFSIRLPSDRFIEKYWPLLSSHSLNGIEKLLPEALPDKKEWALGTSKVFLRDKAINILNEKLVKLWQARAIVLQASIRRYNAHQKYLKLWSIQKIQSFIKSYNATRKLEGLIELNKNALVIQNHLRQYRALLVFRVIQMENEKAVVLQGKVRRWNAQMVYMKLVREYKAACLMQSVIRRMKARSDLEERRIERERLRELERQRIEKEKREREERERREKEEKGRWWS</sequence>
<dbReference type="Gene3D" id="1.20.58.530">
    <property type="match status" value="1"/>
</dbReference>
<dbReference type="InterPro" id="IPR000048">
    <property type="entry name" value="IQ_motif_EF-hand-BS"/>
</dbReference>
<comment type="similarity">
    <text evidence="3">Belongs to the TRAFAC class myosin-kinesin ATPase superfamily. Myosin family.</text>
</comment>
<dbReference type="InterPro" id="IPR051724">
    <property type="entry name" value="Actin_motor_Myosin"/>
</dbReference>
<evidence type="ECO:0000259" key="5">
    <source>
        <dbReference type="PROSITE" id="PS51456"/>
    </source>
</evidence>
<dbReference type="InterPro" id="IPR036961">
    <property type="entry name" value="Kinesin_motor_dom_sf"/>
</dbReference>
<proteinExistence type="inferred from homology"/>
<dbReference type="AlphaFoldDB" id="A0A6B2LCI5"/>
<dbReference type="SUPFAM" id="SSF52540">
    <property type="entry name" value="P-loop containing nucleoside triphosphate hydrolases"/>
    <property type="match status" value="2"/>
</dbReference>
<dbReference type="GO" id="GO:0005524">
    <property type="term" value="F:ATP binding"/>
    <property type="evidence" value="ECO:0007669"/>
    <property type="project" value="InterPro"/>
</dbReference>
<protein>
    <recommendedName>
        <fullName evidence="5">Myosin motor domain-containing protein</fullName>
    </recommendedName>
</protein>
<reference evidence="6" key="1">
    <citation type="journal article" date="2020" name="J. Eukaryot. Microbiol.">
        <title>De novo Sequencing, Assembly and Annotation of the Transcriptome for the Free-Living Testate Amoeba Arcella intermedia.</title>
        <authorList>
            <person name="Ribeiro G.M."/>
            <person name="Porfirio-Sousa A.L."/>
            <person name="Maurer-Alcala X.X."/>
            <person name="Katz L.A."/>
            <person name="Lahr D.J.G."/>
        </authorList>
    </citation>
    <scope>NUCLEOTIDE SEQUENCE</scope>
</reference>